<evidence type="ECO:0000259" key="9">
    <source>
        <dbReference type="Pfam" id="PF00562"/>
    </source>
</evidence>
<dbReference type="EMBL" id="QFQP01000008">
    <property type="protein sequence ID" value="PZR13947.1"/>
    <property type="molecule type" value="Genomic_DNA"/>
</dbReference>
<dbReference type="CDD" id="cd00653">
    <property type="entry name" value="RNA_pol_B_RPB2"/>
    <property type="match status" value="1"/>
</dbReference>
<dbReference type="Gene3D" id="3.90.1110.10">
    <property type="entry name" value="RNA polymerase Rpb2, domain 2"/>
    <property type="match status" value="1"/>
</dbReference>
<evidence type="ECO:0000313" key="16">
    <source>
        <dbReference type="Proteomes" id="UP000249061"/>
    </source>
</evidence>
<dbReference type="Pfam" id="PF04565">
    <property type="entry name" value="RNA_pol_Rpb2_3"/>
    <property type="match status" value="1"/>
</dbReference>
<dbReference type="Pfam" id="PF00562">
    <property type="entry name" value="RNA_pol_Rpb2_6"/>
    <property type="match status" value="1"/>
</dbReference>
<accession>A0A2W5TJG9</accession>
<dbReference type="Gene3D" id="3.90.1100.10">
    <property type="match status" value="2"/>
</dbReference>
<feature type="domain" description="RNA polymerase Rpb2" evidence="11">
    <location>
        <begin position="375"/>
        <end position="476"/>
    </location>
</feature>
<comment type="caution">
    <text evidence="15">The sequence shown here is derived from an EMBL/GenBank/DDBJ whole genome shotgun (WGS) entry which is preliminary data.</text>
</comment>
<evidence type="ECO:0000259" key="14">
    <source>
        <dbReference type="Pfam" id="PF10385"/>
    </source>
</evidence>
<sequence length="1402" mass="157280">MPTLQNNFRVRKSFAKINKVIEIPNLINIQTQSYEKFLQAHVLPEKREDVGLQAVFKSVFPIRDFNETSSLEFVSYNLEKPKYDVDECRQRGMTFAAPIKVVVRLVVWDKDEETGAQSIRDVKEQEVYFGEIPLMTENGTFIINGTERVVVSQLHRSPGAFFDHDKGKSHSSGKLLYNARVIPSRGSWLDFEFDHKDLLYVRIDRRRKLPVTVLIRALGAVKDTAKKSPLEFKGSTEEILNYFYATETIYLHSESEFEKSVDFELLYNQRATRDVKTKSGEIIVKKNRKFTRASLKKLEAAKITRLPLDADELFTKVSAYDVVDESTGEVIIECNEELSQQSVEDLFKRGHKELKVLFIDNLNVGPYLRDTLLMDKIETPEEAVMEIYRRVRPGDPPTPETAINLFNNVLFFNPERYDLSKVGRLKLNSKFSLEEPLDNQVLTKRDILETIRYLIDLKNGKGQIDDIDHLGNRRVRAVGELLENQYRIGLVRMERAIKERMSLQEIETLMPHDLINAKPVTAVIKEFFGSSQLSQFMDQTNPLSEVTNKRRLSALGPGGLTRERAGFEVRDVHPTHYGRICPIETPEGPNIGLISSLSSYARVNEFGFIETPYRKVEEGGLTPDVAFYSALEEEKHTIAQARVVTDKKGKMTDEHVLTRRGGEFVMAKPEDVNLMDVSPNQLVSVAASLVPFLENDDANRALMGSNMQRQAVPLVRTAAPLVGTGIEAVVARDSGVCVVAKRDGVVEGVDASRIVVRAEVQAAFADVASEVDIYNLVKYQRSNQSTCLNQKPIVKKGDKVKKGDVLADGPACETGELALGQNVVIAFMPWQGYNYEDSILMSENIVKNDVFTSIHIEEFECIARDTKLGKEEITRDIPNVGEEALKDLDESGIIRIGAETKPGDILVGKITPKGETQLSPEEKLLRAIFGEKAGDVRDTSLRVAPGVTGTVIGAKVFSRKGVEKDERAKQIESMDEARLLKDQNDEIKILQDSAFSRIKKMFLKQESNGKLIDDKGKQLLKKGDVFNDELLSQIPYKYWGEISVNDQIDGKVRDLLKNLEENKEAVKLAFGEKIARIKKGDELPPGVIKMVKVYVAIKRKLQVGDKMAGRHGNKGVVSRILPIEDMPYLEDGRPVDIVLNPLGVPSRMNIGQILEVHLGWAARGTGEKLQQFVEKGSADACRKQLKGVYDDEKFGEFVDKLADKEVIELARRLHKGIHVASPVFEGAYESEIHNLLDVAELPKTGQMVLFDGRTGEAFDQNVTVGVMYMLKLHHLVDEKIHARSIGPYSLVTQQPLGGKAQFGGQRLGEMEVWAMEAYGAAYSLQEFLTVKSDDVVGRTRMYESIVKGDYTLESGLPESFNVLLKELQALALDIELLEKAPPERRRASVMVSDAPAETGTDA</sequence>
<comment type="catalytic activity">
    <reaction evidence="5 6 8">
        <text>RNA(n) + a ribonucleoside 5'-triphosphate = RNA(n+1) + diphosphate</text>
        <dbReference type="Rhea" id="RHEA:21248"/>
        <dbReference type="Rhea" id="RHEA-COMP:14527"/>
        <dbReference type="Rhea" id="RHEA-COMP:17342"/>
        <dbReference type="ChEBI" id="CHEBI:33019"/>
        <dbReference type="ChEBI" id="CHEBI:61557"/>
        <dbReference type="ChEBI" id="CHEBI:140395"/>
        <dbReference type="EC" id="2.7.7.6"/>
    </reaction>
</comment>
<evidence type="ECO:0000256" key="7">
    <source>
        <dbReference type="RuleBase" id="RU000434"/>
    </source>
</evidence>
<gene>
    <name evidence="6 15" type="primary">rpoB</name>
    <name evidence="15" type="ORF">DI536_11515</name>
</gene>
<dbReference type="Pfam" id="PF10385">
    <property type="entry name" value="RNA_pol_Rpb2_45"/>
    <property type="match status" value="1"/>
</dbReference>
<dbReference type="NCBIfam" id="TIGR02013">
    <property type="entry name" value="rpoB"/>
    <property type="match status" value="1"/>
</dbReference>
<evidence type="ECO:0000256" key="6">
    <source>
        <dbReference type="HAMAP-Rule" id="MF_01321"/>
    </source>
</evidence>
<dbReference type="PROSITE" id="PS01166">
    <property type="entry name" value="RNA_POL_BETA"/>
    <property type="match status" value="1"/>
</dbReference>
<dbReference type="InterPro" id="IPR007120">
    <property type="entry name" value="DNA-dir_RNAP_su2_dom"/>
</dbReference>
<comment type="function">
    <text evidence="6 8">DNA-dependent RNA polymerase catalyzes the transcription of DNA into RNA using the four ribonucleoside triphosphates as substrates.</text>
</comment>
<dbReference type="GO" id="GO:0032549">
    <property type="term" value="F:ribonucleoside binding"/>
    <property type="evidence" value="ECO:0007669"/>
    <property type="project" value="InterPro"/>
</dbReference>
<protein>
    <recommendedName>
        <fullName evidence="6 8">DNA-directed RNA polymerase subunit beta</fullName>
        <shortName evidence="6">RNAP subunit beta</shortName>
        <ecNumber evidence="6 8">2.7.7.6</ecNumber>
    </recommendedName>
    <alternativeName>
        <fullName evidence="6">RNA polymerase subunit beta</fullName>
    </alternativeName>
    <alternativeName>
        <fullName evidence="6">Transcriptase subunit beta</fullName>
    </alternativeName>
</protein>
<dbReference type="GO" id="GO:0003677">
    <property type="term" value="F:DNA binding"/>
    <property type="evidence" value="ECO:0007669"/>
    <property type="project" value="UniProtKB-UniRule"/>
</dbReference>
<evidence type="ECO:0000256" key="4">
    <source>
        <dbReference type="ARBA" id="ARBA00023163"/>
    </source>
</evidence>
<evidence type="ECO:0000313" key="15">
    <source>
        <dbReference type="EMBL" id="PZR13947.1"/>
    </source>
</evidence>
<feature type="domain" description="DNA-directed RNA polymerase subunit 2 hybrid-binding" evidence="9">
    <location>
        <begin position="739"/>
        <end position="1301"/>
    </location>
</feature>
<name>A0A2W5TJG9_9BACT</name>
<evidence type="ECO:0000256" key="8">
    <source>
        <dbReference type="RuleBase" id="RU363031"/>
    </source>
</evidence>
<keyword evidence="2 6" id="KW-0808">Transferase</keyword>
<evidence type="ECO:0000259" key="13">
    <source>
        <dbReference type="Pfam" id="PF04565"/>
    </source>
</evidence>
<evidence type="ECO:0000256" key="1">
    <source>
        <dbReference type="ARBA" id="ARBA00022478"/>
    </source>
</evidence>
<evidence type="ECO:0000259" key="10">
    <source>
        <dbReference type="Pfam" id="PF04560"/>
    </source>
</evidence>
<feature type="domain" description="RNA polymerase Rpb2" evidence="13">
    <location>
        <begin position="535"/>
        <end position="603"/>
    </location>
</feature>
<proteinExistence type="inferred from homology"/>
<keyword evidence="4 6" id="KW-0804">Transcription</keyword>
<evidence type="ECO:0000256" key="5">
    <source>
        <dbReference type="ARBA" id="ARBA00048552"/>
    </source>
</evidence>
<dbReference type="GO" id="GO:0006351">
    <property type="term" value="P:DNA-templated transcription"/>
    <property type="evidence" value="ECO:0007669"/>
    <property type="project" value="UniProtKB-UniRule"/>
</dbReference>
<feature type="domain" description="RNA polymerase Rpb2" evidence="11">
    <location>
        <begin position="175"/>
        <end position="224"/>
    </location>
</feature>
<dbReference type="InterPro" id="IPR007644">
    <property type="entry name" value="RNA_pol_bsu_protrusion"/>
</dbReference>
<dbReference type="Proteomes" id="UP000249061">
    <property type="component" value="Unassembled WGS sequence"/>
</dbReference>
<dbReference type="GO" id="GO:0000428">
    <property type="term" value="C:DNA-directed RNA polymerase complex"/>
    <property type="evidence" value="ECO:0007669"/>
    <property type="project" value="UniProtKB-KW"/>
</dbReference>
<dbReference type="InterPro" id="IPR037034">
    <property type="entry name" value="RNA_pol_Rpb2_2_sf"/>
</dbReference>
<dbReference type="InterPro" id="IPR015712">
    <property type="entry name" value="DNA-dir_RNA_pol_su2"/>
</dbReference>
<dbReference type="NCBIfam" id="NF001616">
    <property type="entry name" value="PRK00405.1"/>
    <property type="match status" value="1"/>
</dbReference>
<dbReference type="EC" id="2.7.7.6" evidence="6 8"/>
<comment type="subunit">
    <text evidence="6 8">The RNAP catalytic core consists of 2 alpha, 1 beta, 1 beta' and 1 omega subunit. When a sigma factor is associated with the core the holoenzyme is formed, which can initiate transcription.</text>
</comment>
<dbReference type="InterPro" id="IPR037033">
    <property type="entry name" value="DNA-dir_RNAP_su2_hyb_sf"/>
</dbReference>
<dbReference type="Gene3D" id="2.30.150.10">
    <property type="entry name" value="DNA-directed RNA polymerase, beta subunit, external 1 domain"/>
    <property type="match status" value="1"/>
</dbReference>
<keyword evidence="1 6" id="KW-0240">DNA-directed RNA polymerase</keyword>
<dbReference type="Gene3D" id="2.40.50.150">
    <property type="match status" value="1"/>
</dbReference>
<dbReference type="InterPro" id="IPR007641">
    <property type="entry name" value="RNA_pol_Rpb2_7"/>
</dbReference>
<dbReference type="PANTHER" id="PTHR20856">
    <property type="entry name" value="DNA-DIRECTED RNA POLYMERASE I SUBUNIT 2"/>
    <property type="match status" value="1"/>
</dbReference>
<dbReference type="Gene3D" id="3.90.1800.10">
    <property type="entry name" value="RNA polymerase alpha subunit dimerisation domain"/>
    <property type="match status" value="1"/>
</dbReference>
<dbReference type="InterPro" id="IPR007642">
    <property type="entry name" value="RNA_pol_Rpb2_2"/>
</dbReference>
<dbReference type="InterPro" id="IPR042107">
    <property type="entry name" value="DNA-dir_RNA_pol_bsu_ext_1_sf"/>
</dbReference>
<feature type="domain" description="RNA polymerase Rpb2" evidence="10">
    <location>
        <begin position="1303"/>
        <end position="1378"/>
    </location>
</feature>
<evidence type="ECO:0000256" key="2">
    <source>
        <dbReference type="ARBA" id="ARBA00022679"/>
    </source>
</evidence>
<dbReference type="FunFam" id="2.40.50.100:FF:000006">
    <property type="entry name" value="DNA-directed RNA polymerase subunit beta"/>
    <property type="match status" value="1"/>
</dbReference>
<evidence type="ECO:0000259" key="11">
    <source>
        <dbReference type="Pfam" id="PF04561"/>
    </source>
</evidence>
<dbReference type="GO" id="GO:0003899">
    <property type="term" value="F:DNA-directed RNA polymerase activity"/>
    <property type="evidence" value="ECO:0007669"/>
    <property type="project" value="UniProtKB-UniRule"/>
</dbReference>
<dbReference type="SUPFAM" id="SSF64484">
    <property type="entry name" value="beta and beta-prime subunits of DNA dependent RNA-polymerase"/>
    <property type="match status" value="1"/>
</dbReference>
<dbReference type="InterPro" id="IPR007645">
    <property type="entry name" value="RNA_pol_Rpb2_3"/>
</dbReference>
<dbReference type="FunFam" id="3.90.1800.10:FF:000001">
    <property type="entry name" value="DNA-directed RNA polymerase subunit beta"/>
    <property type="match status" value="1"/>
</dbReference>
<reference evidence="15 16" key="1">
    <citation type="submission" date="2017-08" db="EMBL/GenBank/DDBJ databases">
        <title>Infants hospitalized years apart are colonized by the same room-sourced microbial strains.</title>
        <authorList>
            <person name="Brooks B."/>
            <person name="Olm M.R."/>
            <person name="Firek B.A."/>
            <person name="Baker R."/>
            <person name="Thomas B.C."/>
            <person name="Morowitz M.J."/>
            <person name="Banfield J.F."/>
        </authorList>
    </citation>
    <scope>NUCLEOTIDE SEQUENCE [LARGE SCALE GENOMIC DNA]</scope>
    <source>
        <strain evidence="15">S2_003_000_R2_14</strain>
    </source>
</reference>
<dbReference type="HAMAP" id="MF_01321">
    <property type="entry name" value="RNApol_bact_RpoB"/>
    <property type="match status" value="1"/>
</dbReference>
<feature type="domain" description="RNA polymerase beta subunit protrusion" evidence="12">
    <location>
        <begin position="25"/>
        <end position="521"/>
    </location>
</feature>
<comment type="similarity">
    <text evidence="6 7">Belongs to the RNA polymerase beta chain family.</text>
</comment>
<evidence type="ECO:0000256" key="3">
    <source>
        <dbReference type="ARBA" id="ARBA00022695"/>
    </source>
</evidence>
<dbReference type="InterPro" id="IPR019462">
    <property type="entry name" value="DNA-dir_RNA_pol_bsu_external_1"/>
</dbReference>
<keyword evidence="3 6" id="KW-0548">Nucleotidyltransferase</keyword>
<evidence type="ECO:0000259" key="12">
    <source>
        <dbReference type="Pfam" id="PF04563"/>
    </source>
</evidence>
<organism evidence="15 16">
    <name type="scientific">Archangium gephyra</name>
    <dbReference type="NCBI Taxonomy" id="48"/>
    <lineage>
        <taxon>Bacteria</taxon>
        <taxon>Pseudomonadati</taxon>
        <taxon>Myxococcota</taxon>
        <taxon>Myxococcia</taxon>
        <taxon>Myxococcales</taxon>
        <taxon>Cystobacterineae</taxon>
        <taxon>Archangiaceae</taxon>
        <taxon>Archangium</taxon>
    </lineage>
</organism>
<dbReference type="Gene3D" id="2.40.270.10">
    <property type="entry name" value="DNA-directed RNA polymerase, subunit 2, domain 6"/>
    <property type="match status" value="1"/>
</dbReference>
<dbReference type="Pfam" id="PF04561">
    <property type="entry name" value="RNA_pol_Rpb2_2"/>
    <property type="match status" value="2"/>
</dbReference>
<feature type="domain" description="DNA-directed RNA polymerase beta subunit external 1" evidence="14">
    <location>
        <begin position="613"/>
        <end position="678"/>
    </location>
</feature>
<dbReference type="Pfam" id="PF04560">
    <property type="entry name" value="RNA_pol_Rpb2_7"/>
    <property type="match status" value="1"/>
</dbReference>
<dbReference type="Gene3D" id="2.40.50.100">
    <property type="match status" value="1"/>
</dbReference>
<dbReference type="InterPro" id="IPR014724">
    <property type="entry name" value="RNA_pol_RPB2_OB-fold"/>
</dbReference>
<dbReference type="InterPro" id="IPR007121">
    <property type="entry name" value="RNA_pol_bsu_CS"/>
</dbReference>
<dbReference type="InterPro" id="IPR010243">
    <property type="entry name" value="RNA_pol_bsu_bac"/>
</dbReference>
<dbReference type="Pfam" id="PF04563">
    <property type="entry name" value="RNA_pol_Rpb2_1"/>
    <property type="match status" value="1"/>
</dbReference>